<evidence type="ECO:0000313" key="4">
    <source>
        <dbReference type="Proteomes" id="UP000041254"/>
    </source>
</evidence>
<dbReference type="PROSITE" id="PS00973">
    <property type="entry name" value="USP_2"/>
    <property type="match status" value="1"/>
</dbReference>
<feature type="compositionally biased region" description="Low complexity" evidence="1">
    <location>
        <begin position="204"/>
        <end position="222"/>
    </location>
</feature>
<gene>
    <name evidence="3" type="ORF">Vbra_5976</name>
</gene>
<feature type="compositionally biased region" description="Low complexity" evidence="1">
    <location>
        <begin position="53"/>
        <end position="62"/>
    </location>
</feature>
<feature type="compositionally biased region" description="Pro residues" evidence="1">
    <location>
        <begin position="569"/>
        <end position="578"/>
    </location>
</feature>
<dbReference type="InterPro" id="IPR028889">
    <property type="entry name" value="USP"/>
</dbReference>
<accession>A0A0G4FWS0</accession>
<dbReference type="GO" id="GO:0004843">
    <property type="term" value="F:cysteine-type deubiquitinase activity"/>
    <property type="evidence" value="ECO:0007669"/>
    <property type="project" value="InterPro"/>
</dbReference>
<dbReference type="STRING" id="1169540.A0A0G4FWS0"/>
<feature type="region of interest" description="Disordered" evidence="1">
    <location>
        <begin position="494"/>
        <end position="782"/>
    </location>
</feature>
<feature type="compositionally biased region" description="Basic and acidic residues" evidence="1">
    <location>
        <begin position="287"/>
        <end position="298"/>
    </location>
</feature>
<dbReference type="Proteomes" id="UP000041254">
    <property type="component" value="Unassembled WGS sequence"/>
</dbReference>
<dbReference type="PANTHER" id="PTHR24006">
    <property type="entry name" value="UBIQUITIN CARBOXYL-TERMINAL HYDROLASE"/>
    <property type="match status" value="1"/>
</dbReference>
<evidence type="ECO:0000256" key="1">
    <source>
        <dbReference type="SAM" id="MobiDB-lite"/>
    </source>
</evidence>
<name>A0A0G4FWS0_VITBC</name>
<feature type="compositionally biased region" description="Gly residues" evidence="1">
    <location>
        <begin position="718"/>
        <end position="729"/>
    </location>
</feature>
<dbReference type="GO" id="GO:0005634">
    <property type="term" value="C:nucleus"/>
    <property type="evidence" value="ECO:0007669"/>
    <property type="project" value="TreeGrafter"/>
</dbReference>
<feature type="domain" description="USP" evidence="2">
    <location>
        <begin position="885"/>
        <end position="1280"/>
    </location>
</feature>
<feature type="compositionally biased region" description="Basic and acidic residues" evidence="1">
    <location>
        <begin position="1"/>
        <end position="10"/>
    </location>
</feature>
<evidence type="ECO:0000313" key="3">
    <source>
        <dbReference type="EMBL" id="CEM19681.1"/>
    </source>
</evidence>
<dbReference type="PANTHER" id="PTHR24006:SF937">
    <property type="entry name" value="UBIQUITIN CARBOXYL-TERMINAL HYDROLASE"/>
    <property type="match status" value="1"/>
</dbReference>
<feature type="compositionally biased region" description="Gly residues" evidence="1">
    <location>
        <begin position="754"/>
        <end position="764"/>
    </location>
</feature>
<feature type="compositionally biased region" description="Pro residues" evidence="1">
    <location>
        <begin position="252"/>
        <end position="269"/>
    </location>
</feature>
<dbReference type="SUPFAM" id="SSF54001">
    <property type="entry name" value="Cysteine proteinases"/>
    <property type="match status" value="1"/>
</dbReference>
<dbReference type="GO" id="GO:0005829">
    <property type="term" value="C:cytosol"/>
    <property type="evidence" value="ECO:0007669"/>
    <property type="project" value="TreeGrafter"/>
</dbReference>
<keyword evidence="4" id="KW-1185">Reference proteome</keyword>
<sequence length="1300" mass="137086">MNGSSSRDEPADTDQQQQQQPQPQPQQRQQQGEDQSPELSPDHFPSLGGGGRQPSSSQPRGSVWTKGMTKAATGGAPPPAAPVSAPSVAASAAPAPAAPSSSDSVLTHAMNRTHSKKPPQPAPKQPWKPALRRRASHTDDASSSAGRSTEDRGRDHEGEGAILTSGWGHNGVESVSPMGASVAESDAYRDREPTASEVGPVQQPDGVSASAPSASGDSDGPPRAALLNGVDVSPQEGMPPQPQQHHHRTPHHPSPPPADHQPAGGPGPPTDEAGRGRGRQESSAQVHGEDALGHGHSHRDVEYAEVAAASQRVSDGLPSSEISSGCHLGVAEGPMMTTIPLDSSAAAAQASCDMPPEAVAPPPGDASGFQLGAVPVGGTHHPVSYPTTYPPPPPLSTMGMPFDGGAGGPVQQLHGQVTSPMPVPLQVQPPAAAPAPGGGDGDGGVQYPTNGFGGGAGVGADVPPYGLQNVVMGAMHQQPHAPYVHILQVPPHEGMDEAEEGESGAVDGGGDGDHPSTPSRQPHYEQDRGHGGIIHTNGGIYVDLDQSGSSSSGGSSRHRAANLSSQPPDTLPSPPFMMPPGQTRAPPPLSIMEGSMVGHEVAPDGQAAEASGQEELPLAEDDSTAGAAAAAGGDEEQRTVVDASAAEPQEEDGEAQDAPPFPPPSDQPTPPQPLPPPADDADHTFNAQQEPPAPDQVDTDQDEEPEQQYTAWTAADAAGGGGGGGGGGAAAAPSPALSAGGGGGGASPSSSLRSGGGPAWGGKPGMSFADKVRGGPSEVPSQDTLSALTASLSEDYFKAYVMCHLRVTISSLGLSVLDFLLVRDIATHPRRQHLLAELRRRPLIERARLLEAEKHMETQCPEGSESFKRLFSFTSCTSMPRYTRRGLKNSKNFCYVNSVVQSLLPISPLAMLLSLSNEEVGPGRRTFYRCLAGLFRQFYHPRDVLAEHPALKEEIDKAWEEQQGTADPATADGFQPVGKGGKGGKGQGRGTISATAYLGPVLLAWKEYAQKHSNEMDSQQDVHEFTIFLLNSLHEECRWKKRETLGDSPAAVPHTQPTAPDKKGLVVQDIENEDSPIKRLFGIVQRADVTKQAVKEDDDDHGSVHIEFMWKLHIHIDTPKDGKRFNLIEGIARECLREEVDSKPTASSSAEEPPPESPAKAGGFTRHTTFAYLPPVLLVTFLRYEYDKATNQSSKSSTEVDFPEKLVIEEDWVGEGVYRPEYELTAVIKHHGTTLSHGHYNAYVRNDKEWYLFDDSVVKSVDKYRVLEAYNASMLVYVDRNIDISYLPDKPPRHPPAGAG</sequence>
<reference evidence="3 4" key="1">
    <citation type="submission" date="2014-11" db="EMBL/GenBank/DDBJ databases">
        <authorList>
            <person name="Zhu J."/>
            <person name="Qi W."/>
            <person name="Song R."/>
        </authorList>
    </citation>
    <scope>NUCLEOTIDE SEQUENCE [LARGE SCALE GENOMIC DNA]</scope>
</reference>
<feature type="compositionally biased region" description="Pro residues" evidence="1">
    <location>
        <begin position="659"/>
        <end position="678"/>
    </location>
</feature>
<proteinExistence type="predicted"/>
<dbReference type="InParanoid" id="A0A0G4FWS0"/>
<feature type="compositionally biased region" description="Low complexity" evidence="1">
    <location>
        <begin position="15"/>
        <end position="30"/>
    </location>
</feature>
<feature type="compositionally biased region" description="Gly residues" evidence="1">
    <location>
        <begin position="978"/>
        <end position="988"/>
    </location>
</feature>
<dbReference type="CDD" id="cd02257">
    <property type="entry name" value="Peptidase_C19"/>
    <property type="match status" value="1"/>
</dbReference>
<feature type="region of interest" description="Disordered" evidence="1">
    <location>
        <begin position="963"/>
        <end position="988"/>
    </location>
</feature>
<evidence type="ECO:0000259" key="2">
    <source>
        <dbReference type="PROSITE" id="PS50235"/>
    </source>
</evidence>
<dbReference type="EMBL" id="CDMY01000519">
    <property type="protein sequence ID" value="CEM19681.1"/>
    <property type="molecule type" value="Genomic_DNA"/>
</dbReference>
<organism evidence="3 4">
    <name type="scientific">Vitrella brassicaformis (strain CCMP3155)</name>
    <dbReference type="NCBI Taxonomy" id="1169540"/>
    <lineage>
        <taxon>Eukaryota</taxon>
        <taxon>Sar</taxon>
        <taxon>Alveolata</taxon>
        <taxon>Colpodellida</taxon>
        <taxon>Vitrellaceae</taxon>
        <taxon>Vitrella</taxon>
    </lineage>
</organism>
<dbReference type="OrthoDB" id="292964at2759"/>
<feature type="compositionally biased region" description="Acidic residues" evidence="1">
    <location>
        <begin position="697"/>
        <end position="706"/>
    </location>
</feature>
<feature type="compositionally biased region" description="Basic and acidic residues" evidence="1">
    <location>
        <begin position="148"/>
        <end position="159"/>
    </location>
</feature>
<protein>
    <recommendedName>
        <fullName evidence="2">USP domain-containing protein</fullName>
    </recommendedName>
</protein>
<dbReference type="Pfam" id="PF00443">
    <property type="entry name" value="UCH"/>
    <property type="match status" value="1"/>
</dbReference>
<feature type="compositionally biased region" description="Low complexity" evidence="1">
    <location>
        <begin position="82"/>
        <end position="102"/>
    </location>
</feature>
<dbReference type="InterPro" id="IPR001394">
    <property type="entry name" value="Peptidase_C19_UCH"/>
</dbReference>
<feature type="region of interest" description="Disordered" evidence="1">
    <location>
        <begin position="1138"/>
        <end position="1163"/>
    </location>
</feature>
<dbReference type="VEuPathDB" id="CryptoDB:Vbra_5976"/>
<dbReference type="InterPro" id="IPR038765">
    <property type="entry name" value="Papain-like_cys_pep_sf"/>
</dbReference>
<dbReference type="Gene3D" id="3.90.70.10">
    <property type="entry name" value="Cysteine proteinases"/>
    <property type="match status" value="1"/>
</dbReference>
<dbReference type="InterPro" id="IPR018200">
    <property type="entry name" value="USP_CS"/>
</dbReference>
<dbReference type="InterPro" id="IPR050164">
    <property type="entry name" value="Peptidase_C19"/>
</dbReference>
<dbReference type="PROSITE" id="PS50235">
    <property type="entry name" value="USP_3"/>
    <property type="match status" value="1"/>
</dbReference>
<feature type="region of interest" description="Disordered" evidence="1">
    <location>
        <begin position="1"/>
        <end position="298"/>
    </location>
</feature>
<dbReference type="GO" id="GO:0016579">
    <property type="term" value="P:protein deubiquitination"/>
    <property type="evidence" value="ECO:0007669"/>
    <property type="project" value="InterPro"/>
</dbReference>